<dbReference type="PANTHER" id="PTHR45790">
    <property type="entry name" value="SIROHEME SYNTHASE-RELATED"/>
    <property type="match status" value="1"/>
</dbReference>
<dbReference type="NCBIfam" id="NF004790">
    <property type="entry name" value="PRK06136.1"/>
    <property type="match status" value="1"/>
</dbReference>
<proteinExistence type="inferred from homology"/>
<dbReference type="Proteomes" id="UP000596074">
    <property type="component" value="Chromosome"/>
</dbReference>
<evidence type="ECO:0000256" key="3">
    <source>
        <dbReference type="ARBA" id="ARBA00022603"/>
    </source>
</evidence>
<evidence type="ECO:0000256" key="2">
    <source>
        <dbReference type="ARBA" id="ARBA00012162"/>
    </source>
</evidence>
<dbReference type="InterPro" id="IPR006366">
    <property type="entry name" value="CobA/CysG_C"/>
</dbReference>
<evidence type="ECO:0000256" key="5">
    <source>
        <dbReference type="ARBA" id="ARBA00022691"/>
    </source>
</evidence>
<dbReference type="AlphaFoldDB" id="A0A9X7YMW6"/>
<comment type="pathway">
    <text evidence="8">Cofactor biosynthesis; adenosylcobalamin biosynthesis; precorrin-2 from uroporphyrinogen III: step 1/1.</text>
</comment>
<dbReference type="RefSeq" id="WP_228346567.1">
    <property type="nucleotide sequence ID" value="NZ_CP046056.1"/>
</dbReference>
<comment type="similarity">
    <text evidence="1 9">Belongs to the precorrin methyltransferase family.</text>
</comment>
<keyword evidence="5" id="KW-0949">S-adenosyl-L-methionine</keyword>
<evidence type="ECO:0000256" key="6">
    <source>
        <dbReference type="ARBA" id="ARBA00023244"/>
    </source>
</evidence>
<organism evidence="11 12">
    <name type="scientific">Venatoribacter cucullus</name>
    <dbReference type="NCBI Taxonomy" id="2661630"/>
    <lineage>
        <taxon>Bacteria</taxon>
        <taxon>Pseudomonadati</taxon>
        <taxon>Pseudomonadota</taxon>
        <taxon>Gammaproteobacteria</taxon>
        <taxon>Oceanospirillales</taxon>
        <taxon>Oceanospirillaceae</taxon>
        <taxon>Venatoribacter</taxon>
    </lineage>
</organism>
<evidence type="ECO:0000256" key="9">
    <source>
        <dbReference type="RuleBase" id="RU003960"/>
    </source>
</evidence>
<name>A0A9X7YMW6_9GAMM</name>
<gene>
    <name evidence="11" type="primary">cobA</name>
    <name evidence="11" type="ORF">GJQ55_05745</name>
</gene>
<reference evidence="11 12" key="1">
    <citation type="submission" date="2019-11" db="EMBL/GenBank/DDBJ databases">
        <title>Venatorbacter sp. nov. a predator of Campylobacter and other Gram-negative bacteria.</title>
        <authorList>
            <person name="Saeedi A."/>
            <person name="Cummings N.J."/>
            <person name="Connerton I.F."/>
            <person name="Connerton P.L."/>
        </authorList>
    </citation>
    <scope>NUCLEOTIDE SEQUENCE [LARGE SCALE GENOMIC DNA]</scope>
    <source>
        <strain evidence="11">XL5</strain>
    </source>
</reference>
<evidence type="ECO:0000256" key="8">
    <source>
        <dbReference type="ARBA" id="ARBA00060548"/>
    </source>
</evidence>
<evidence type="ECO:0000313" key="12">
    <source>
        <dbReference type="Proteomes" id="UP000596074"/>
    </source>
</evidence>
<dbReference type="InterPro" id="IPR035996">
    <property type="entry name" value="4pyrrol_Methylase_sf"/>
</dbReference>
<evidence type="ECO:0000256" key="4">
    <source>
        <dbReference type="ARBA" id="ARBA00022679"/>
    </source>
</evidence>
<sequence>MKTPSRHPQPSHSETQPGTVWLIGAGPGDPELLTLKALRIISQADIVLYDSLISDDILAMLPKRCVRLHTGKRCGAHSMGQPDINKALHTSAQKYRCVVRLKGGDPFLFGRGGEELEYLQQRHIPVQIIPGITAALGCAAAAHIPLTHRQYGNALMLHSGHSQYGDFAASHSPTRVFYMGLRQAGQITGHLLNDGIAEDTPVALIVNGTLPDQRVLKGVLMDLPHLAQRCLHDSKGPGLIIVGEVAAMAQVNAGMNGDIDSLEGLIANAASSAVA</sequence>
<keyword evidence="3 9" id="KW-0489">Methyltransferase</keyword>
<evidence type="ECO:0000256" key="1">
    <source>
        <dbReference type="ARBA" id="ARBA00005879"/>
    </source>
</evidence>
<dbReference type="FunFam" id="3.40.1010.10:FF:000001">
    <property type="entry name" value="Siroheme synthase"/>
    <property type="match status" value="1"/>
</dbReference>
<protein>
    <recommendedName>
        <fullName evidence="2">uroporphyrinogen-III C-methyltransferase</fullName>
        <ecNumber evidence="2">2.1.1.107</ecNumber>
    </recommendedName>
</protein>
<feature type="domain" description="Tetrapyrrole methylase" evidence="10">
    <location>
        <begin position="19"/>
        <end position="223"/>
    </location>
</feature>
<comment type="pathway">
    <text evidence="7">Porphyrin-containing compound metabolism; siroheme biosynthesis; precorrin-2 from uroporphyrinogen III: step 1/1.</text>
</comment>
<dbReference type="InterPro" id="IPR003043">
    <property type="entry name" value="Uropor_MeTrfase_CS"/>
</dbReference>
<dbReference type="InterPro" id="IPR000878">
    <property type="entry name" value="4pyrrol_Mease"/>
</dbReference>
<evidence type="ECO:0000256" key="7">
    <source>
        <dbReference type="ARBA" id="ARBA00025705"/>
    </source>
</evidence>
<dbReference type="InterPro" id="IPR014777">
    <property type="entry name" value="4pyrrole_Mease_sub1"/>
</dbReference>
<dbReference type="Gene3D" id="3.30.950.10">
    <property type="entry name" value="Methyltransferase, Cobalt-precorrin-4 Transmethylase, Domain 2"/>
    <property type="match status" value="1"/>
</dbReference>
<dbReference type="InterPro" id="IPR014776">
    <property type="entry name" value="4pyrrole_Mease_sub2"/>
</dbReference>
<keyword evidence="12" id="KW-1185">Reference proteome</keyword>
<dbReference type="PROSITE" id="PS00839">
    <property type="entry name" value="SUMT_1"/>
    <property type="match status" value="1"/>
</dbReference>
<dbReference type="KEGG" id="vcw:GJQ55_05745"/>
<dbReference type="GO" id="GO:0032259">
    <property type="term" value="P:methylation"/>
    <property type="evidence" value="ECO:0007669"/>
    <property type="project" value="UniProtKB-KW"/>
</dbReference>
<dbReference type="EC" id="2.1.1.107" evidence="2"/>
<evidence type="ECO:0000313" key="11">
    <source>
        <dbReference type="EMBL" id="QQD24015.1"/>
    </source>
</evidence>
<accession>A0A9X7YMW6</accession>
<dbReference type="NCBIfam" id="TIGR01469">
    <property type="entry name" value="cobA_cysG_Cterm"/>
    <property type="match status" value="1"/>
</dbReference>
<dbReference type="PANTHER" id="PTHR45790:SF3">
    <property type="entry name" value="S-ADENOSYL-L-METHIONINE-DEPENDENT UROPORPHYRINOGEN III METHYLTRANSFERASE, CHLOROPLASTIC"/>
    <property type="match status" value="1"/>
</dbReference>
<keyword evidence="4 9" id="KW-0808">Transferase</keyword>
<evidence type="ECO:0000259" key="10">
    <source>
        <dbReference type="Pfam" id="PF00590"/>
    </source>
</evidence>
<dbReference type="GO" id="GO:0019354">
    <property type="term" value="P:siroheme biosynthetic process"/>
    <property type="evidence" value="ECO:0007669"/>
    <property type="project" value="InterPro"/>
</dbReference>
<dbReference type="EMBL" id="CP046056">
    <property type="protein sequence ID" value="QQD24015.1"/>
    <property type="molecule type" value="Genomic_DNA"/>
</dbReference>
<dbReference type="GO" id="GO:0004851">
    <property type="term" value="F:uroporphyrin-III C-methyltransferase activity"/>
    <property type="evidence" value="ECO:0007669"/>
    <property type="project" value="UniProtKB-EC"/>
</dbReference>
<dbReference type="PROSITE" id="PS00840">
    <property type="entry name" value="SUMT_2"/>
    <property type="match status" value="1"/>
</dbReference>
<dbReference type="Gene3D" id="3.40.1010.10">
    <property type="entry name" value="Cobalt-precorrin-4 Transmethylase, Domain 1"/>
    <property type="match status" value="1"/>
</dbReference>
<dbReference type="SUPFAM" id="SSF53790">
    <property type="entry name" value="Tetrapyrrole methylase"/>
    <property type="match status" value="1"/>
</dbReference>
<dbReference type="CDD" id="cd11642">
    <property type="entry name" value="SUMT"/>
    <property type="match status" value="1"/>
</dbReference>
<dbReference type="Pfam" id="PF00590">
    <property type="entry name" value="TP_methylase"/>
    <property type="match status" value="1"/>
</dbReference>
<keyword evidence="6" id="KW-0627">Porphyrin biosynthesis</keyword>
<dbReference type="InterPro" id="IPR050161">
    <property type="entry name" value="Siro_Cobalamin_biosynth"/>
</dbReference>